<feature type="transmembrane region" description="Helical" evidence="7">
    <location>
        <begin position="175"/>
        <end position="195"/>
    </location>
</feature>
<dbReference type="InterPro" id="IPR050445">
    <property type="entry name" value="Bact_polysacc_biosynth/exp"/>
</dbReference>
<evidence type="ECO:0000313" key="11">
    <source>
        <dbReference type="Proteomes" id="UP000228680"/>
    </source>
</evidence>
<dbReference type="Pfam" id="PF13807">
    <property type="entry name" value="GNVR"/>
    <property type="match status" value="1"/>
</dbReference>
<organism evidence="10 11">
    <name type="scientific">Chryseomicrobium excrementi</name>
    <dbReference type="NCBI Taxonomy" id="2041346"/>
    <lineage>
        <taxon>Bacteria</taxon>
        <taxon>Bacillati</taxon>
        <taxon>Bacillota</taxon>
        <taxon>Bacilli</taxon>
        <taxon>Bacillales</taxon>
        <taxon>Caryophanaceae</taxon>
        <taxon>Chryseomicrobium</taxon>
    </lineage>
</organism>
<dbReference type="GO" id="GO:0005886">
    <property type="term" value="C:plasma membrane"/>
    <property type="evidence" value="ECO:0007669"/>
    <property type="project" value="UniProtKB-SubCell"/>
</dbReference>
<evidence type="ECO:0000259" key="9">
    <source>
        <dbReference type="Pfam" id="PF13807"/>
    </source>
</evidence>
<dbReference type="Pfam" id="PF02706">
    <property type="entry name" value="Wzz"/>
    <property type="match status" value="1"/>
</dbReference>
<dbReference type="InterPro" id="IPR003856">
    <property type="entry name" value="LPS_length_determ_N"/>
</dbReference>
<evidence type="ECO:0000256" key="6">
    <source>
        <dbReference type="ARBA" id="ARBA00023136"/>
    </source>
</evidence>
<accession>A0A2M9F0C8</accession>
<dbReference type="RefSeq" id="WP_100353451.1">
    <property type="nucleotide sequence ID" value="NZ_PCGR01000002.1"/>
</dbReference>
<name>A0A2M9F0C8_9BACL</name>
<evidence type="ECO:0000256" key="7">
    <source>
        <dbReference type="SAM" id="Phobius"/>
    </source>
</evidence>
<dbReference type="GO" id="GO:0004713">
    <property type="term" value="F:protein tyrosine kinase activity"/>
    <property type="evidence" value="ECO:0007669"/>
    <property type="project" value="TreeGrafter"/>
</dbReference>
<comment type="subcellular location">
    <subcellularLocation>
        <location evidence="1">Cell membrane</location>
        <topology evidence="1">Multi-pass membrane protein</topology>
    </subcellularLocation>
</comment>
<keyword evidence="5 7" id="KW-1133">Transmembrane helix</keyword>
<evidence type="ECO:0000256" key="2">
    <source>
        <dbReference type="ARBA" id="ARBA00006683"/>
    </source>
</evidence>
<evidence type="ECO:0000256" key="3">
    <source>
        <dbReference type="ARBA" id="ARBA00022475"/>
    </source>
</evidence>
<feature type="transmembrane region" description="Helical" evidence="7">
    <location>
        <begin position="18"/>
        <end position="40"/>
    </location>
</feature>
<dbReference type="EMBL" id="PCGR01000002">
    <property type="protein sequence ID" value="PJK16905.1"/>
    <property type="molecule type" value="Genomic_DNA"/>
</dbReference>
<dbReference type="AlphaFoldDB" id="A0A2M9F0C8"/>
<keyword evidence="6 7" id="KW-0472">Membrane</keyword>
<dbReference type="PANTHER" id="PTHR32309:SF13">
    <property type="entry name" value="FERRIC ENTEROBACTIN TRANSPORT PROTEIN FEPE"/>
    <property type="match status" value="1"/>
</dbReference>
<evidence type="ECO:0000313" key="10">
    <source>
        <dbReference type="EMBL" id="PJK16905.1"/>
    </source>
</evidence>
<proteinExistence type="inferred from homology"/>
<dbReference type="OrthoDB" id="2360475at2"/>
<feature type="domain" description="Tyrosine-protein kinase G-rich" evidence="9">
    <location>
        <begin position="142"/>
        <end position="194"/>
    </location>
</feature>
<keyword evidence="4 7" id="KW-0812">Transmembrane</keyword>
<evidence type="ECO:0000256" key="4">
    <source>
        <dbReference type="ARBA" id="ARBA00022692"/>
    </source>
</evidence>
<evidence type="ECO:0000256" key="1">
    <source>
        <dbReference type="ARBA" id="ARBA00004651"/>
    </source>
</evidence>
<evidence type="ECO:0000259" key="8">
    <source>
        <dbReference type="Pfam" id="PF02706"/>
    </source>
</evidence>
<keyword evidence="11" id="KW-1185">Reference proteome</keyword>
<feature type="domain" description="Polysaccharide chain length determinant N-terminal" evidence="8">
    <location>
        <begin position="3"/>
        <end position="93"/>
    </location>
</feature>
<evidence type="ECO:0000256" key="5">
    <source>
        <dbReference type="ARBA" id="ARBA00022989"/>
    </source>
</evidence>
<protein>
    <submittedName>
        <fullName evidence="10">Capsular biosynthesis protein</fullName>
    </submittedName>
</protein>
<keyword evidence="3" id="KW-1003">Cell membrane</keyword>
<comment type="caution">
    <text evidence="10">The sequence shown here is derived from an EMBL/GenBank/DDBJ whole genome shotgun (WGS) entry which is preliminary data.</text>
</comment>
<sequence length="242" mass="26446">MEETISLQDLFATLKKHIWLIVLSTVAAITIAAIISFLLLTPIYQASTQILVNQEKSEQTAITAQDIQTNVQIINTYNVIMKSAAILGLVKEELNLPESTSQLSSKLTISSEQNSQVITLTVQDEDPFRAEEIANTTAEVFQQEIVDLMSVDNVNILAPANVGENPSPVKPSPTLNMAIAAVVGLMLGVGIAFLLEYLDTTVKSTQDVEDLTGYPVIGMIATISDKDLQSTRMQLTNRRRKV</sequence>
<dbReference type="PANTHER" id="PTHR32309">
    <property type="entry name" value="TYROSINE-PROTEIN KINASE"/>
    <property type="match status" value="1"/>
</dbReference>
<comment type="similarity">
    <text evidence="2">Belongs to the CpsC/CapA family.</text>
</comment>
<gene>
    <name evidence="10" type="ORF">CQS04_07060</name>
</gene>
<reference evidence="10 11" key="1">
    <citation type="submission" date="2017-10" db="EMBL/GenBank/DDBJ databases">
        <title>Draft genome of Chryseomicrobium casticus sp. nov.</title>
        <authorList>
            <person name="Chakraborty R."/>
            <person name="Saha T."/>
        </authorList>
    </citation>
    <scope>NUCLEOTIDE SEQUENCE [LARGE SCALE GENOMIC DNA]</scope>
    <source>
        <strain evidence="10 11">ET03</strain>
    </source>
</reference>
<dbReference type="InterPro" id="IPR032807">
    <property type="entry name" value="GNVR"/>
</dbReference>
<dbReference type="Proteomes" id="UP000228680">
    <property type="component" value="Unassembled WGS sequence"/>
</dbReference>